<keyword evidence="4 10" id="KW-1133">Transmembrane helix</keyword>
<keyword evidence="2 10" id="KW-0808">Transferase</keyword>
<evidence type="ECO:0000256" key="3">
    <source>
        <dbReference type="ARBA" id="ARBA00022692"/>
    </source>
</evidence>
<evidence type="ECO:0000256" key="8">
    <source>
        <dbReference type="ARBA" id="ARBA00023315"/>
    </source>
</evidence>
<dbReference type="EMBL" id="KV441396">
    <property type="protein sequence ID" value="OAF58694.1"/>
    <property type="molecule type" value="Genomic_DNA"/>
</dbReference>
<comment type="catalytic activity">
    <reaction evidence="9 10">
        <text>L-cysteinyl-[protein] + hexadecanoyl-CoA = S-hexadecanoyl-L-cysteinyl-[protein] + CoA</text>
        <dbReference type="Rhea" id="RHEA:36683"/>
        <dbReference type="Rhea" id="RHEA-COMP:10131"/>
        <dbReference type="Rhea" id="RHEA-COMP:11032"/>
        <dbReference type="ChEBI" id="CHEBI:29950"/>
        <dbReference type="ChEBI" id="CHEBI:57287"/>
        <dbReference type="ChEBI" id="CHEBI:57379"/>
        <dbReference type="ChEBI" id="CHEBI:74151"/>
        <dbReference type="EC" id="2.3.1.225"/>
    </reaction>
</comment>
<feature type="transmembrane region" description="Helical" evidence="10">
    <location>
        <begin position="20"/>
        <end position="42"/>
    </location>
</feature>
<keyword evidence="8 10" id="KW-0012">Acyltransferase</keyword>
<feature type="transmembrane region" description="Helical" evidence="10">
    <location>
        <begin position="54"/>
        <end position="77"/>
    </location>
</feature>
<feature type="transmembrane region" description="Helical" evidence="10">
    <location>
        <begin position="234"/>
        <end position="253"/>
    </location>
</feature>
<dbReference type="Proteomes" id="UP000077154">
    <property type="component" value="Unassembled WGS sequence"/>
</dbReference>
<dbReference type="PROSITE" id="PS50216">
    <property type="entry name" value="DHHC"/>
    <property type="match status" value="1"/>
</dbReference>
<dbReference type="PANTHER" id="PTHR12246">
    <property type="entry name" value="PALMITOYLTRANSFERASE ZDHHC16"/>
    <property type="match status" value="1"/>
</dbReference>
<feature type="region of interest" description="Disordered" evidence="11">
    <location>
        <begin position="307"/>
        <end position="329"/>
    </location>
</feature>
<dbReference type="GO" id="GO:0016020">
    <property type="term" value="C:membrane"/>
    <property type="evidence" value="ECO:0007669"/>
    <property type="project" value="UniProtKB-SubCell"/>
</dbReference>
<keyword evidence="3 10" id="KW-0812">Transmembrane</keyword>
<dbReference type="EC" id="2.3.1.225" evidence="10"/>
<reference evidence="13" key="1">
    <citation type="submission" date="2016-03" db="EMBL/GenBank/DDBJ databases">
        <title>Updated assembly of Pseudogymnoascus destructans, the fungus causing white-nose syndrome of bats.</title>
        <authorList>
            <person name="Palmer J.M."/>
            <person name="Drees K.P."/>
            <person name="Foster J.T."/>
            <person name="Lindner D.L."/>
        </authorList>
    </citation>
    <scope>NUCLEOTIDE SEQUENCE [LARGE SCALE GENOMIC DNA]</scope>
    <source>
        <strain evidence="13">20631-21</strain>
    </source>
</reference>
<comment type="subcellular location">
    <subcellularLocation>
        <location evidence="1">Membrane</location>
        <topology evidence="1">Multi-pass membrane protein</topology>
    </subcellularLocation>
</comment>
<evidence type="ECO:0000256" key="4">
    <source>
        <dbReference type="ARBA" id="ARBA00022989"/>
    </source>
</evidence>
<dbReference type="AlphaFoldDB" id="A0A177ABY8"/>
<dbReference type="eggNOG" id="KOG1315">
    <property type="taxonomic scope" value="Eukaryota"/>
</dbReference>
<dbReference type="GO" id="GO:0019706">
    <property type="term" value="F:protein-cysteine S-palmitoyltransferase activity"/>
    <property type="evidence" value="ECO:0007669"/>
    <property type="project" value="UniProtKB-EC"/>
</dbReference>
<accession>A0A177ABY8</accession>
<feature type="transmembrane region" description="Helical" evidence="10">
    <location>
        <begin position="199"/>
        <end position="222"/>
    </location>
</feature>
<keyword evidence="6" id="KW-0564">Palmitate</keyword>
<comment type="domain">
    <text evidence="10">The DHHC domain is required for palmitoyltransferase activity.</text>
</comment>
<feature type="domain" description="Palmitoyltransferase DHHC" evidence="12">
    <location>
        <begin position="153"/>
        <end position="273"/>
    </location>
</feature>
<evidence type="ECO:0000256" key="1">
    <source>
        <dbReference type="ARBA" id="ARBA00004141"/>
    </source>
</evidence>
<dbReference type="OrthoDB" id="331948at2759"/>
<keyword evidence="7" id="KW-0449">Lipoprotein</keyword>
<organism evidence="13">
    <name type="scientific">Pseudogymnoascus destructans</name>
    <dbReference type="NCBI Taxonomy" id="655981"/>
    <lineage>
        <taxon>Eukaryota</taxon>
        <taxon>Fungi</taxon>
        <taxon>Dikarya</taxon>
        <taxon>Ascomycota</taxon>
        <taxon>Pezizomycotina</taxon>
        <taxon>Leotiomycetes</taxon>
        <taxon>Thelebolales</taxon>
        <taxon>Thelebolaceae</taxon>
        <taxon>Pseudogymnoascus</taxon>
    </lineage>
</organism>
<dbReference type="InterPro" id="IPR001594">
    <property type="entry name" value="Palmitoyltrfase_DHHC"/>
</dbReference>
<evidence type="ECO:0000259" key="12">
    <source>
        <dbReference type="Pfam" id="PF01529"/>
    </source>
</evidence>
<evidence type="ECO:0000256" key="9">
    <source>
        <dbReference type="ARBA" id="ARBA00048048"/>
    </source>
</evidence>
<evidence type="ECO:0000313" key="13">
    <source>
        <dbReference type="EMBL" id="OAF58694.1"/>
    </source>
</evidence>
<feature type="compositionally biased region" description="Low complexity" evidence="11">
    <location>
        <begin position="307"/>
        <end position="318"/>
    </location>
</feature>
<evidence type="ECO:0000256" key="2">
    <source>
        <dbReference type="ARBA" id="ARBA00022679"/>
    </source>
</evidence>
<comment type="similarity">
    <text evidence="10">Belongs to the DHHC palmitoyltransferase family.</text>
</comment>
<name>A0A177ABY8_9PEZI</name>
<evidence type="ECO:0000256" key="11">
    <source>
        <dbReference type="SAM" id="MobiDB-lite"/>
    </source>
</evidence>
<dbReference type="GeneID" id="36288042"/>
<sequence length="454" mass="50370">MAPINPQAVNEWAGRIVPTFLAGTVTYATYVFVAQLCVNFLLRGHRPRPGISAALLAIYFVLFLFMTITYGRLVYIATVDPGYLPLGPAAKRYSKADKNLSQQDNGVTGRANDALGPAYPSSETAITRDDDADSPGLELFYTKDVFVCSQDGRPKWCSECANWKPDRTHHCSDVGRCVYKMDHYCPWVGGVVGENSFKFFVQFVTYAFFYCLFVVVVTAIYLSEDLSNTSELNGHFVALVAVSGFFGLFTFGMTCSSLQFVFANLTTIENLSKKSRAWLLAVLIPPTFTFPQQGNYPHITYPLPLPASEKSSPSTPSSPASPPHNGAISEPETLLERDARATRTFAILQLAVGRNPWDLGAAGNWKSVMGNNFLDWVLPIKQSPCRNHESHESQFETGRWVEELLVEVGFMSEQDMRKPLPFRGRKLKGPKPDIMEKSGVTPAMTAECIPRNTH</sequence>
<keyword evidence="5 10" id="KW-0472">Membrane</keyword>
<evidence type="ECO:0000256" key="5">
    <source>
        <dbReference type="ARBA" id="ARBA00023136"/>
    </source>
</evidence>
<dbReference type="Pfam" id="PF01529">
    <property type="entry name" value="DHHC"/>
    <property type="match status" value="1"/>
</dbReference>
<dbReference type="InterPro" id="IPR039859">
    <property type="entry name" value="PFA4/ZDH16/20/ERF2-like"/>
</dbReference>
<evidence type="ECO:0000256" key="10">
    <source>
        <dbReference type="RuleBase" id="RU079119"/>
    </source>
</evidence>
<evidence type="ECO:0000256" key="7">
    <source>
        <dbReference type="ARBA" id="ARBA00023288"/>
    </source>
</evidence>
<proteinExistence type="inferred from homology"/>
<evidence type="ECO:0000256" key="6">
    <source>
        <dbReference type="ARBA" id="ARBA00023139"/>
    </source>
</evidence>
<gene>
    <name evidence="13" type="primary">PFA5</name>
    <name evidence="13" type="ORF">VC83_04974</name>
</gene>
<feature type="region of interest" description="Disordered" evidence="11">
    <location>
        <begin position="97"/>
        <end position="131"/>
    </location>
</feature>
<dbReference type="RefSeq" id="XP_024323978.1">
    <property type="nucleotide sequence ID" value="XM_024468600.1"/>
</dbReference>
<protein>
    <recommendedName>
        <fullName evidence="10">Palmitoyltransferase</fullName>
        <ecNumber evidence="10">2.3.1.225</ecNumber>
    </recommendedName>
</protein>
<dbReference type="VEuPathDB" id="FungiDB:GMDG_00883"/>